<dbReference type="AlphaFoldDB" id="A0A8J6CIJ8"/>
<evidence type="ECO:0000313" key="14">
    <source>
        <dbReference type="EMBL" id="KAG8471440.1"/>
    </source>
</evidence>
<dbReference type="GO" id="GO:0009738">
    <property type="term" value="P:abscisic acid-activated signaling pathway"/>
    <property type="evidence" value="ECO:0007669"/>
    <property type="project" value="UniProtKB-ARBA"/>
</dbReference>
<comment type="cofactor">
    <cofactor evidence="2">
        <name>Mg(2+)</name>
        <dbReference type="ChEBI" id="CHEBI:18420"/>
    </cofactor>
</comment>
<feature type="domain" description="PPM-type phosphatase" evidence="13">
    <location>
        <begin position="242"/>
        <end position="495"/>
    </location>
</feature>
<dbReference type="GO" id="GO:0046872">
    <property type="term" value="F:metal ion binding"/>
    <property type="evidence" value="ECO:0007669"/>
    <property type="project" value="UniProtKB-KW"/>
</dbReference>
<dbReference type="PANTHER" id="PTHR47992">
    <property type="entry name" value="PROTEIN PHOSPHATASE"/>
    <property type="match status" value="1"/>
</dbReference>
<evidence type="ECO:0000256" key="12">
    <source>
        <dbReference type="RuleBase" id="RU003465"/>
    </source>
</evidence>
<dbReference type="SMART" id="SM00331">
    <property type="entry name" value="PP2C_SIG"/>
    <property type="match status" value="1"/>
</dbReference>
<sequence length="499" mass="54963">MARMNGVEVEVVSAAIKEMEGSNVHAFLDMVQTRCGRHNSHSIQRRNVSCGNVSLPPKLQLYDHPRTFHAPPFIYTLHISLQQPQNQKPKQTKPKILRCNLFQKNIKREEQKRKLRENTMSCSVAVSNSPVFSPSSPLFCPSHDALNLTLTHLIPPSSYPPSPSPSSPFMLRIQKPPTGSLLSSSSVSTSPTACMGAGTVETILKRKRPAKLDIPAAKTTMSFGAPKTPCEVRREVESEGDGFSVYCERGRKKAMEDRFSASVELQGDSKQAFFGVFDGHGGAKAAEFAAQKLRRNILDEVDRKRDKTMIKEAVKQGYLKTDAEFLKQDVAGGTCCVTALIQNGNLIVSNAGDCRAVLSRAGVAEPLTSDHRPSREDEKDRIETWGGYVDLCHGSWRIQGCLAVSRGIGDKNLKQWVIAEPETNIINIESDCEFLILASDGLWDKVSNQEAVDIARPACLAINKTIDPLVACKKLVQLSVSRGSSDDISVMLIQLRNYI</sequence>
<reference evidence="14 15" key="1">
    <citation type="journal article" date="2021" name="bioRxiv">
        <title>The Gossypium anomalum genome as a resource for cotton improvement and evolutionary analysis of hybrid incompatibility.</title>
        <authorList>
            <person name="Grover C.E."/>
            <person name="Yuan D."/>
            <person name="Arick M.A."/>
            <person name="Miller E.R."/>
            <person name="Hu G."/>
            <person name="Peterson D.G."/>
            <person name="Wendel J.F."/>
            <person name="Udall J.A."/>
        </authorList>
    </citation>
    <scope>NUCLEOTIDE SEQUENCE [LARGE SCALE GENOMIC DNA]</scope>
    <source>
        <strain evidence="14">JFW-Udall</strain>
        <tissue evidence="14">Leaf</tissue>
    </source>
</reference>
<evidence type="ECO:0000313" key="15">
    <source>
        <dbReference type="Proteomes" id="UP000701853"/>
    </source>
</evidence>
<dbReference type="GO" id="GO:0004722">
    <property type="term" value="F:protein serine/threonine phosphatase activity"/>
    <property type="evidence" value="ECO:0007669"/>
    <property type="project" value="UniProtKB-EC"/>
</dbReference>
<evidence type="ECO:0000256" key="3">
    <source>
        <dbReference type="ARBA" id="ARBA00006702"/>
    </source>
</evidence>
<comment type="catalytic activity">
    <reaction evidence="11">
        <text>O-phospho-L-threonyl-[protein] + H2O = L-threonyl-[protein] + phosphate</text>
        <dbReference type="Rhea" id="RHEA:47004"/>
        <dbReference type="Rhea" id="RHEA-COMP:11060"/>
        <dbReference type="Rhea" id="RHEA-COMP:11605"/>
        <dbReference type="ChEBI" id="CHEBI:15377"/>
        <dbReference type="ChEBI" id="CHEBI:30013"/>
        <dbReference type="ChEBI" id="CHEBI:43474"/>
        <dbReference type="ChEBI" id="CHEBI:61977"/>
        <dbReference type="EC" id="3.1.3.16"/>
    </reaction>
</comment>
<keyword evidence="8 12" id="KW-0904">Protein phosphatase</keyword>
<dbReference type="EMBL" id="JAHUZN010000013">
    <property type="protein sequence ID" value="KAG8471440.1"/>
    <property type="molecule type" value="Genomic_DNA"/>
</dbReference>
<keyword evidence="6 12" id="KW-0378">Hydrolase</keyword>
<protein>
    <recommendedName>
        <fullName evidence="4">protein-serine/threonine phosphatase</fullName>
        <ecNumber evidence="4">3.1.3.16</ecNumber>
    </recommendedName>
</protein>
<dbReference type="SUPFAM" id="SSF81606">
    <property type="entry name" value="PP2C-like"/>
    <property type="match status" value="1"/>
</dbReference>
<dbReference type="PROSITE" id="PS51746">
    <property type="entry name" value="PPM_2"/>
    <property type="match status" value="1"/>
</dbReference>
<dbReference type="InterPro" id="IPR015655">
    <property type="entry name" value="PP2C"/>
</dbReference>
<accession>A0A8J6CIJ8</accession>
<name>A0A8J6CIJ8_9ROSI</name>
<evidence type="ECO:0000256" key="11">
    <source>
        <dbReference type="ARBA" id="ARBA00048336"/>
    </source>
</evidence>
<proteinExistence type="inferred from homology"/>
<evidence type="ECO:0000256" key="1">
    <source>
        <dbReference type="ARBA" id="ARBA00001936"/>
    </source>
</evidence>
<evidence type="ECO:0000256" key="7">
    <source>
        <dbReference type="ARBA" id="ARBA00022842"/>
    </source>
</evidence>
<dbReference type="InterPro" id="IPR000222">
    <property type="entry name" value="PP2C_BS"/>
</dbReference>
<keyword evidence="7" id="KW-0460">Magnesium</keyword>
<gene>
    <name evidence="14" type="ORF">CXB51_036549</name>
</gene>
<evidence type="ECO:0000256" key="9">
    <source>
        <dbReference type="ARBA" id="ARBA00023211"/>
    </source>
</evidence>
<dbReference type="PROSITE" id="PS01032">
    <property type="entry name" value="PPM_1"/>
    <property type="match status" value="1"/>
</dbReference>
<comment type="similarity">
    <text evidence="3 12">Belongs to the PP2C family.</text>
</comment>
<dbReference type="FunFam" id="3.60.40.10:FF:000044">
    <property type="entry name" value="probable protein phosphatase 2C 25"/>
    <property type="match status" value="1"/>
</dbReference>
<dbReference type="InterPro" id="IPR036457">
    <property type="entry name" value="PPM-type-like_dom_sf"/>
</dbReference>
<evidence type="ECO:0000259" key="13">
    <source>
        <dbReference type="PROSITE" id="PS51746"/>
    </source>
</evidence>
<evidence type="ECO:0000256" key="2">
    <source>
        <dbReference type="ARBA" id="ARBA00001946"/>
    </source>
</evidence>
<comment type="catalytic activity">
    <reaction evidence="10">
        <text>O-phospho-L-seryl-[protein] + H2O = L-seryl-[protein] + phosphate</text>
        <dbReference type="Rhea" id="RHEA:20629"/>
        <dbReference type="Rhea" id="RHEA-COMP:9863"/>
        <dbReference type="Rhea" id="RHEA-COMP:11604"/>
        <dbReference type="ChEBI" id="CHEBI:15377"/>
        <dbReference type="ChEBI" id="CHEBI:29999"/>
        <dbReference type="ChEBI" id="CHEBI:43474"/>
        <dbReference type="ChEBI" id="CHEBI:83421"/>
        <dbReference type="EC" id="3.1.3.16"/>
    </reaction>
</comment>
<dbReference type="InterPro" id="IPR001932">
    <property type="entry name" value="PPM-type_phosphatase-like_dom"/>
</dbReference>
<dbReference type="EC" id="3.1.3.16" evidence="4"/>
<dbReference type="OrthoDB" id="10264738at2759"/>
<evidence type="ECO:0000256" key="5">
    <source>
        <dbReference type="ARBA" id="ARBA00022723"/>
    </source>
</evidence>
<evidence type="ECO:0000256" key="8">
    <source>
        <dbReference type="ARBA" id="ARBA00022912"/>
    </source>
</evidence>
<dbReference type="SMART" id="SM00332">
    <property type="entry name" value="PP2Cc"/>
    <property type="match status" value="1"/>
</dbReference>
<evidence type="ECO:0000256" key="4">
    <source>
        <dbReference type="ARBA" id="ARBA00013081"/>
    </source>
</evidence>
<evidence type="ECO:0000256" key="10">
    <source>
        <dbReference type="ARBA" id="ARBA00047761"/>
    </source>
</evidence>
<evidence type="ECO:0000256" key="6">
    <source>
        <dbReference type="ARBA" id="ARBA00022801"/>
    </source>
</evidence>
<comment type="cofactor">
    <cofactor evidence="1">
        <name>Mn(2+)</name>
        <dbReference type="ChEBI" id="CHEBI:29035"/>
    </cofactor>
</comment>
<comment type="caution">
    <text evidence="14">The sequence shown here is derived from an EMBL/GenBank/DDBJ whole genome shotgun (WGS) entry which is preliminary data.</text>
</comment>
<dbReference type="Gene3D" id="3.60.40.10">
    <property type="entry name" value="PPM-type phosphatase domain"/>
    <property type="match status" value="1"/>
</dbReference>
<dbReference type="CDD" id="cd00143">
    <property type="entry name" value="PP2Cc"/>
    <property type="match status" value="1"/>
</dbReference>
<keyword evidence="9" id="KW-0464">Manganese</keyword>
<organism evidence="14 15">
    <name type="scientific">Gossypium anomalum</name>
    <dbReference type="NCBI Taxonomy" id="47600"/>
    <lineage>
        <taxon>Eukaryota</taxon>
        <taxon>Viridiplantae</taxon>
        <taxon>Streptophyta</taxon>
        <taxon>Embryophyta</taxon>
        <taxon>Tracheophyta</taxon>
        <taxon>Spermatophyta</taxon>
        <taxon>Magnoliopsida</taxon>
        <taxon>eudicotyledons</taxon>
        <taxon>Gunneridae</taxon>
        <taxon>Pentapetalae</taxon>
        <taxon>rosids</taxon>
        <taxon>malvids</taxon>
        <taxon>Malvales</taxon>
        <taxon>Malvaceae</taxon>
        <taxon>Malvoideae</taxon>
        <taxon>Gossypium</taxon>
    </lineage>
</organism>
<keyword evidence="5" id="KW-0479">Metal-binding</keyword>
<dbReference type="Proteomes" id="UP000701853">
    <property type="component" value="Chromosome 13"/>
</dbReference>
<keyword evidence="15" id="KW-1185">Reference proteome</keyword>
<dbReference type="Pfam" id="PF00481">
    <property type="entry name" value="PP2C"/>
    <property type="match status" value="1"/>
</dbReference>